<sequence length="72" mass="8189">MLIREENQEIDENSTVYVDAKGKVLVYRVEKNEGLVNAVTGQKSDIFIDLLTGQVVKKMKIEDGDLDDEMEE</sequence>
<proteinExistence type="predicted"/>
<evidence type="ECO:0000313" key="1">
    <source>
        <dbReference type="EMBL" id="KAJ8638578.1"/>
    </source>
</evidence>
<comment type="caution">
    <text evidence="1">The sequence shown here is derived from an EMBL/GenBank/DDBJ whole genome shotgun (WGS) entry which is preliminary data.</text>
</comment>
<organism evidence="1 2">
    <name type="scientific">Persea americana</name>
    <name type="common">Avocado</name>
    <dbReference type="NCBI Taxonomy" id="3435"/>
    <lineage>
        <taxon>Eukaryota</taxon>
        <taxon>Viridiplantae</taxon>
        <taxon>Streptophyta</taxon>
        <taxon>Embryophyta</taxon>
        <taxon>Tracheophyta</taxon>
        <taxon>Spermatophyta</taxon>
        <taxon>Magnoliopsida</taxon>
        <taxon>Magnoliidae</taxon>
        <taxon>Laurales</taxon>
        <taxon>Lauraceae</taxon>
        <taxon>Persea</taxon>
    </lineage>
</organism>
<dbReference type="EMBL" id="CM056811">
    <property type="protein sequence ID" value="KAJ8638578.1"/>
    <property type="molecule type" value="Genomic_DNA"/>
</dbReference>
<dbReference type="Proteomes" id="UP001234297">
    <property type="component" value="Chromosome 3"/>
</dbReference>
<gene>
    <name evidence="1" type="ORF">MRB53_012845</name>
</gene>
<protein>
    <submittedName>
        <fullName evidence="1">Uncharacterized protein</fullName>
    </submittedName>
</protein>
<keyword evidence="2" id="KW-1185">Reference proteome</keyword>
<name>A0ACC2LZE9_PERAE</name>
<evidence type="ECO:0000313" key="2">
    <source>
        <dbReference type="Proteomes" id="UP001234297"/>
    </source>
</evidence>
<accession>A0ACC2LZE9</accession>
<reference evidence="1 2" key="1">
    <citation type="journal article" date="2022" name="Hortic Res">
        <title>A haplotype resolved chromosomal level avocado genome allows analysis of novel avocado genes.</title>
        <authorList>
            <person name="Nath O."/>
            <person name="Fletcher S.J."/>
            <person name="Hayward A."/>
            <person name="Shaw L.M."/>
            <person name="Masouleh A.K."/>
            <person name="Furtado A."/>
            <person name="Henry R.J."/>
            <person name="Mitter N."/>
        </authorList>
    </citation>
    <scope>NUCLEOTIDE SEQUENCE [LARGE SCALE GENOMIC DNA]</scope>
    <source>
        <strain evidence="2">cv. Hass</strain>
    </source>
</reference>